<feature type="region of interest" description="Disordered" evidence="1">
    <location>
        <begin position="119"/>
        <end position="149"/>
    </location>
</feature>
<evidence type="ECO:0000256" key="1">
    <source>
        <dbReference type="SAM" id="MobiDB-lite"/>
    </source>
</evidence>
<feature type="compositionally biased region" description="Acidic residues" evidence="1">
    <location>
        <begin position="134"/>
        <end position="149"/>
    </location>
</feature>
<proteinExistence type="predicted"/>
<reference evidence="3 4" key="1">
    <citation type="journal article" date="2014" name="Int. J. Syst. Evol. Microbiol.">
        <title>Complete genome sequence of Corynebacterium casei LMG S-19264T (=DSM 44701T), isolated from a smear-ripened cheese.</title>
        <authorList>
            <consortium name="US DOE Joint Genome Institute (JGI-PGF)"/>
            <person name="Walter F."/>
            <person name="Albersmeier A."/>
            <person name="Kalinowski J."/>
            <person name="Ruckert C."/>
        </authorList>
    </citation>
    <scope>NUCLEOTIDE SEQUENCE [LARGE SCALE GENOMIC DNA]</scope>
    <source>
        <strain evidence="3 4">CCM 8669</strain>
    </source>
</reference>
<evidence type="ECO:0000256" key="2">
    <source>
        <dbReference type="SAM" id="Phobius"/>
    </source>
</evidence>
<dbReference type="AlphaFoldDB" id="A0A917IMV4"/>
<comment type="caution">
    <text evidence="3">The sequence shown here is derived from an EMBL/GenBank/DDBJ whole genome shotgun (WGS) entry which is preliminary data.</text>
</comment>
<sequence length="149" mass="16407">MSEKYWTADDLKAFGYSADEPEVHSITNAESRHSESVDYRFKSYAFKMFLRIVCIVGALYTDGWVMWLCIAGAGLLPWIAVVLANGHDRQHSHGDFSAYLTQEQLLQLAAAEKVQQDKAEAASAGAGGSSADWQSEDWIEGEVVEDGGK</sequence>
<dbReference type="Proteomes" id="UP000600171">
    <property type="component" value="Unassembled WGS sequence"/>
</dbReference>
<keyword evidence="2" id="KW-0472">Membrane</keyword>
<feature type="transmembrane region" description="Helical" evidence="2">
    <location>
        <begin position="65"/>
        <end position="84"/>
    </location>
</feature>
<keyword evidence="4" id="KW-1185">Reference proteome</keyword>
<dbReference type="Pfam" id="PF11298">
    <property type="entry name" value="DUF3099"/>
    <property type="match status" value="1"/>
</dbReference>
<dbReference type="InterPro" id="IPR021449">
    <property type="entry name" value="DUF3099"/>
</dbReference>
<gene>
    <name evidence="3" type="ORF">GCM10007359_02350</name>
</gene>
<name>A0A917IMV4_9MICC</name>
<protein>
    <recommendedName>
        <fullName evidence="5">DUF3099 domain-containing protein</fullName>
    </recommendedName>
</protein>
<accession>A0A917IMV4</accession>
<evidence type="ECO:0008006" key="5">
    <source>
        <dbReference type="Google" id="ProtNLM"/>
    </source>
</evidence>
<dbReference type="EMBL" id="BMDC01000001">
    <property type="protein sequence ID" value="GGH57331.1"/>
    <property type="molecule type" value="Genomic_DNA"/>
</dbReference>
<evidence type="ECO:0000313" key="3">
    <source>
        <dbReference type="EMBL" id="GGH57331.1"/>
    </source>
</evidence>
<dbReference type="RefSeq" id="WP_188358513.1">
    <property type="nucleotide sequence ID" value="NZ_BMDC01000001.1"/>
</dbReference>
<keyword evidence="2" id="KW-1133">Transmembrane helix</keyword>
<evidence type="ECO:0000313" key="4">
    <source>
        <dbReference type="Proteomes" id="UP000600171"/>
    </source>
</evidence>
<keyword evidence="2" id="KW-0812">Transmembrane</keyword>
<organism evidence="3 4">
    <name type="scientific">Rothia aerolata</name>
    <dbReference type="NCBI Taxonomy" id="1812262"/>
    <lineage>
        <taxon>Bacteria</taxon>
        <taxon>Bacillati</taxon>
        <taxon>Actinomycetota</taxon>
        <taxon>Actinomycetes</taxon>
        <taxon>Micrococcales</taxon>
        <taxon>Micrococcaceae</taxon>
        <taxon>Rothia</taxon>
    </lineage>
</organism>